<feature type="transmembrane region" description="Helical" evidence="9">
    <location>
        <begin position="191"/>
        <end position="211"/>
    </location>
</feature>
<feature type="transmembrane region" description="Helical" evidence="9">
    <location>
        <begin position="127"/>
        <end position="146"/>
    </location>
</feature>
<dbReference type="InterPro" id="IPR005829">
    <property type="entry name" value="Sugar_transporter_CS"/>
</dbReference>
<dbReference type="Proteomes" id="UP000245956">
    <property type="component" value="Unassembled WGS sequence"/>
</dbReference>
<feature type="transmembrane region" description="Helical" evidence="9">
    <location>
        <begin position="158"/>
        <end position="179"/>
    </location>
</feature>
<feature type="transmembrane region" description="Helical" evidence="9">
    <location>
        <begin position="466"/>
        <end position="485"/>
    </location>
</feature>
<evidence type="ECO:0000313" key="12">
    <source>
        <dbReference type="EMBL" id="PWI76226.1"/>
    </source>
</evidence>
<keyword evidence="14" id="KW-1185">Reference proteome</keyword>
<dbReference type="AlphaFoldDB" id="A0A2U3ENZ6"/>
<feature type="transmembrane region" description="Helical" evidence="9">
    <location>
        <begin position="365"/>
        <end position="384"/>
    </location>
</feature>
<dbReference type="PANTHER" id="PTHR48022:SF14">
    <property type="entry name" value="MAJOR FACILITATOR SUPERFAMILY (MFS) PROFILE DOMAIN-CONTAINING PROTEIN-RELATED"/>
    <property type="match status" value="1"/>
</dbReference>
<dbReference type="EMBL" id="LCWV01000001">
    <property type="protein sequence ID" value="PWI76226.1"/>
    <property type="molecule type" value="Genomic_DNA"/>
</dbReference>
<evidence type="ECO:0000256" key="7">
    <source>
        <dbReference type="RuleBase" id="RU003346"/>
    </source>
</evidence>
<dbReference type="InterPro" id="IPR005828">
    <property type="entry name" value="MFS_sugar_transport-like"/>
</dbReference>
<evidence type="ECO:0000256" key="2">
    <source>
        <dbReference type="ARBA" id="ARBA00010992"/>
    </source>
</evidence>
<keyword evidence="5 9" id="KW-1133">Transmembrane helix</keyword>
<feature type="region of interest" description="Disordered" evidence="8">
    <location>
        <begin position="550"/>
        <end position="593"/>
    </location>
</feature>
<feature type="transmembrane region" description="Helical" evidence="9">
    <location>
        <begin position="331"/>
        <end position="353"/>
    </location>
</feature>
<feature type="transmembrane region" description="Helical" evidence="9">
    <location>
        <begin position="427"/>
        <end position="454"/>
    </location>
</feature>
<evidence type="ECO:0000256" key="3">
    <source>
        <dbReference type="ARBA" id="ARBA00022448"/>
    </source>
</evidence>
<dbReference type="Pfam" id="PF00083">
    <property type="entry name" value="Sugar_tr"/>
    <property type="match status" value="1"/>
</dbReference>
<reference evidence="11 14" key="4">
    <citation type="journal article" date="2024" name="Microbiol. Resour. Announc.">
        <title>Genome annotations for the ascomycete fungi Trichoderma harzianum, Trichoderma aggressivum, and Purpureocillium lilacinum.</title>
        <authorList>
            <person name="Beijen E.P.W."/>
            <person name="Ohm R.A."/>
        </authorList>
    </citation>
    <scope>NUCLEOTIDE SEQUENCE [LARGE SCALE GENOMIC DNA]</scope>
    <source>
        <strain evidence="11 14">CBS 150709</strain>
    </source>
</reference>
<organism evidence="12 13">
    <name type="scientific">Purpureocillium lilacinum</name>
    <name type="common">Paecilomyces lilacinus</name>
    <dbReference type="NCBI Taxonomy" id="33203"/>
    <lineage>
        <taxon>Eukaryota</taxon>
        <taxon>Fungi</taxon>
        <taxon>Dikarya</taxon>
        <taxon>Ascomycota</taxon>
        <taxon>Pezizomycotina</taxon>
        <taxon>Sordariomycetes</taxon>
        <taxon>Hypocreomycetidae</taxon>
        <taxon>Hypocreales</taxon>
        <taxon>Ophiocordycipitaceae</taxon>
        <taxon>Purpureocillium</taxon>
    </lineage>
</organism>
<comment type="subcellular location">
    <subcellularLocation>
        <location evidence="1">Membrane</location>
        <topology evidence="1">Multi-pass membrane protein</topology>
    </subcellularLocation>
</comment>
<dbReference type="PROSITE" id="PS00217">
    <property type="entry name" value="SUGAR_TRANSPORT_2"/>
    <property type="match status" value="1"/>
</dbReference>
<comment type="similarity">
    <text evidence="2 7">Belongs to the major facilitator superfamily. Sugar transporter (TC 2.A.1.1) family.</text>
</comment>
<feature type="transmembrane region" description="Helical" evidence="9">
    <location>
        <begin position="497"/>
        <end position="515"/>
    </location>
</feature>
<dbReference type="PANTHER" id="PTHR48022">
    <property type="entry name" value="PLASTIDIC GLUCOSE TRANSPORTER 4"/>
    <property type="match status" value="1"/>
</dbReference>
<gene>
    <name evidence="12" type="ORF">PCL_03420</name>
    <name evidence="11" type="ORF">Purlil1_4950</name>
</gene>
<dbReference type="InterPro" id="IPR003663">
    <property type="entry name" value="Sugar/inositol_transpt"/>
</dbReference>
<evidence type="ECO:0000256" key="8">
    <source>
        <dbReference type="SAM" id="MobiDB-lite"/>
    </source>
</evidence>
<evidence type="ECO:0000256" key="1">
    <source>
        <dbReference type="ARBA" id="ARBA00004141"/>
    </source>
</evidence>
<feature type="transmembrane region" description="Helical" evidence="9">
    <location>
        <begin position="396"/>
        <end position="415"/>
    </location>
</feature>
<sequence>MTVCDPPDVCAAAERAMDVQVPRREPLPARRDAAVAIAKMKALSTALPPGSRRLYTLCLHLAVGASIWGYNIGILSSILVHPGWKAALGGSPSAAQRGLITGIYYLGTFLSYVLLSHPLADWLGRRHAALVGTLVLCLGAVVMASVREGGSGAVAAMAWGRWICGVGVGVVSTTVPLYQSEVSPAKERGKFVTMNHVGFIAGLATGLWVGYGMTFWKGPQGEFWGWRVSILIQLFPAAIFAVGLPFLPDTPRWLVEKGHMERARKVLFWLRDGTTSREAITHELHAISADVESRHASASSASASASTSIASSPFVALTLSLFREPALFARLWRAFLLQFMAQMCGATAMKYYLPALLKALGVETRVALMAGALEMTLKIGMTVLEMWVIDRFGRRACLVGGSLVMGVAMLINGALPLAFPGNANKAADVVCIVFIFIYAMGYSLGLGPAAWVYSSEIFPTSVRARGLNFAASGGSIGSIIVAQVWPVGLAHLGSGIYFFFMAVNFICVPVIWLLYPETKGRALEDMDSLFGKATDSQFHSSAYLQLDGAETGDEWAEDDAGREESPPGQEHEQRHARDSTEQEGEEDAPLLGR</sequence>
<evidence type="ECO:0000256" key="4">
    <source>
        <dbReference type="ARBA" id="ARBA00022692"/>
    </source>
</evidence>
<dbReference type="PROSITE" id="PS50850">
    <property type="entry name" value="MFS"/>
    <property type="match status" value="1"/>
</dbReference>
<feature type="compositionally biased region" description="Acidic residues" evidence="8">
    <location>
        <begin position="550"/>
        <end position="561"/>
    </location>
</feature>
<proteinExistence type="inferred from homology"/>
<feature type="compositionally biased region" description="Acidic residues" evidence="8">
    <location>
        <begin position="581"/>
        <end position="593"/>
    </location>
</feature>
<dbReference type="Proteomes" id="UP001287286">
    <property type="component" value="Unassembled WGS sequence"/>
</dbReference>
<accession>A0A2U3ENZ6</accession>
<dbReference type="InterPro" id="IPR050360">
    <property type="entry name" value="MFS_Sugar_Transporters"/>
</dbReference>
<feature type="transmembrane region" description="Helical" evidence="9">
    <location>
        <begin position="223"/>
        <end position="247"/>
    </location>
</feature>
<dbReference type="GO" id="GO:0016020">
    <property type="term" value="C:membrane"/>
    <property type="evidence" value="ECO:0007669"/>
    <property type="project" value="UniProtKB-SubCell"/>
</dbReference>
<dbReference type="PRINTS" id="PR00171">
    <property type="entry name" value="SUGRTRNSPORT"/>
</dbReference>
<reference evidence="12" key="1">
    <citation type="submission" date="2015-05" db="EMBL/GenBank/DDBJ databases">
        <authorList>
            <person name="Wang D.B."/>
            <person name="Wang M."/>
        </authorList>
    </citation>
    <scope>NUCLEOTIDE SEQUENCE</scope>
    <source>
        <strain evidence="12">36-1</strain>
    </source>
</reference>
<evidence type="ECO:0000256" key="5">
    <source>
        <dbReference type="ARBA" id="ARBA00022989"/>
    </source>
</evidence>
<keyword evidence="4 9" id="KW-0812">Transmembrane</keyword>
<dbReference type="Gene3D" id="1.20.1250.20">
    <property type="entry name" value="MFS general substrate transporter like domains"/>
    <property type="match status" value="1"/>
</dbReference>
<dbReference type="SUPFAM" id="SSF103473">
    <property type="entry name" value="MFS general substrate transporter"/>
    <property type="match status" value="1"/>
</dbReference>
<keyword evidence="3 7" id="KW-0813">Transport</keyword>
<dbReference type="GO" id="GO:0005351">
    <property type="term" value="F:carbohydrate:proton symporter activity"/>
    <property type="evidence" value="ECO:0007669"/>
    <property type="project" value="TreeGrafter"/>
</dbReference>
<dbReference type="NCBIfam" id="TIGR00879">
    <property type="entry name" value="SP"/>
    <property type="match status" value="1"/>
</dbReference>
<reference evidence="12 13" key="2">
    <citation type="journal article" date="2016" name="Front. Microbiol.">
        <title>Genome and transcriptome sequences reveal the specific parasitism of the nematophagous Purpureocillium lilacinum 36-1.</title>
        <authorList>
            <person name="Xie J."/>
            <person name="Li S."/>
            <person name="Mo C."/>
            <person name="Xiao X."/>
            <person name="Peng D."/>
            <person name="Wang G."/>
            <person name="Xiao Y."/>
        </authorList>
    </citation>
    <scope>NUCLEOTIDE SEQUENCE [LARGE SCALE GENOMIC DNA]</scope>
    <source>
        <strain evidence="12 13">36-1</strain>
    </source>
</reference>
<dbReference type="InterPro" id="IPR020846">
    <property type="entry name" value="MFS_dom"/>
</dbReference>
<comment type="caution">
    <text evidence="12">The sequence shown here is derived from an EMBL/GenBank/DDBJ whole genome shotgun (WGS) entry which is preliminary data.</text>
</comment>
<feature type="domain" description="Major facilitator superfamily (MFS) profile" evidence="10">
    <location>
        <begin position="57"/>
        <end position="519"/>
    </location>
</feature>
<reference evidence="11" key="3">
    <citation type="submission" date="2023-11" db="EMBL/GenBank/DDBJ databases">
        <authorList>
            <person name="Beijen E."/>
            <person name="Ohm R.A."/>
        </authorList>
    </citation>
    <scope>NUCLEOTIDE SEQUENCE</scope>
    <source>
        <strain evidence="11">CBS 150709</strain>
    </source>
</reference>
<evidence type="ECO:0000256" key="9">
    <source>
        <dbReference type="SAM" id="Phobius"/>
    </source>
</evidence>
<dbReference type="InterPro" id="IPR036259">
    <property type="entry name" value="MFS_trans_sf"/>
</dbReference>
<feature type="compositionally biased region" description="Basic and acidic residues" evidence="8">
    <location>
        <begin position="562"/>
        <end position="580"/>
    </location>
</feature>
<evidence type="ECO:0000313" key="13">
    <source>
        <dbReference type="Proteomes" id="UP000245956"/>
    </source>
</evidence>
<feature type="transmembrane region" description="Helical" evidence="9">
    <location>
        <begin position="54"/>
        <end position="74"/>
    </location>
</feature>
<feature type="transmembrane region" description="Helical" evidence="9">
    <location>
        <begin position="94"/>
        <end position="115"/>
    </location>
</feature>
<dbReference type="FunFam" id="1.20.1250.20:FF:000134">
    <property type="entry name" value="MFS sugar transporter protein"/>
    <property type="match status" value="1"/>
</dbReference>
<keyword evidence="6 9" id="KW-0472">Membrane</keyword>
<protein>
    <submittedName>
        <fullName evidence="12">ASD-3 ascus development protein 3</fullName>
    </submittedName>
</protein>
<name>A0A2U3ENZ6_PURLI</name>
<evidence type="ECO:0000259" key="10">
    <source>
        <dbReference type="PROSITE" id="PS50850"/>
    </source>
</evidence>
<evidence type="ECO:0000313" key="11">
    <source>
        <dbReference type="EMBL" id="KAK4090814.1"/>
    </source>
</evidence>
<evidence type="ECO:0000256" key="6">
    <source>
        <dbReference type="ARBA" id="ARBA00023136"/>
    </source>
</evidence>
<dbReference type="EMBL" id="JAWRVI010000014">
    <property type="protein sequence ID" value="KAK4090814.1"/>
    <property type="molecule type" value="Genomic_DNA"/>
</dbReference>
<evidence type="ECO:0000313" key="14">
    <source>
        <dbReference type="Proteomes" id="UP001287286"/>
    </source>
</evidence>